<dbReference type="Proteomes" id="UP000050761">
    <property type="component" value="Unassembled WGS sequence"/>
</dbReference>
<protein>
    <submittedName>
        <fullName evidence="4">Secreted protein</fullName>
    </submittedName>
</protein>
<keyword evidence="1" id="KW-0732">Signal</keyword>
<feature type="chain" id="PRO_5044552040" evidence="1">
    <location>
        <begin position="18"/>
        <end position="101"/>
    </location>
</feature>
<name>A0A183GDC9_HELPZ</name>
<dbReference type="AlphaFoldDB" id="A0A183GDC9"/>
<dbReference type="EMBL" id="UZAH01031986">
    <property type="protein sequence ID" value="VDP18949.1"/>
    <property type="molecule type" value="Genomic_DNA"/>
</dbReference>
<proteinExistence type="predicted"/>
<reference evidence="4" key="2">
    <citation type="submission" date="2019-09" db="UniProtKB">
        <authorList>
            <consortium name="WormBaseParasite"/>
        </authorList>
    </citation>
    <scope>IDENTIFICATION</scope>
</reference>
<dbReference type="WBParaSite" id="HPBE_0002024101-mRNA-1">
    <property type="protein sequence ID" value="HPBE_0002024101-mRNA-1"/>
    <property type="gene ID" value="HPBE_0002024101"/>
</dbReference>
<reference evidence="2 3" key="1">
    <citation type="submission" date="2018-11" db="EMBL/GenBank/DDBJ databases">
        <authorList>
            <consortium name="Pathogen Informatics"/>
        </authorList>
    </citation>
    <scope>NUCLEOTIDE SEQUENCE [LARGE SCALE GENOMIC DNA]</scope>
</reference>
<accession>A0A3P8F4D5</accession>
<gene>
    <name evidence="2" type="ORF">HPBE_LOCUS20240</name>
</gene>
<feature type="signal peptide" evidence="1">
    <location>
        <begin position="1"/>
        <end position="17"/>
    </location>
</feature>
<sequence>MLLHVAWPLLILHVADAQLSGSLGQRNSASPPQSIQALSSSQLIFLNTLTNLQQPGTFGRKVGGNRSGSAAGIGRHLLVAGQPILVLRMTINELPRFAGVE</sequence>
<organism evidence="3 4">
    <name type="scientific">Heligmosomoides polygyrus</name>
    <name type="common">Parasitic roundworm</name>
    <dbReference type="NCBI Taxonomy" id="6339"/>
    <lineage>
        <taxon>Eukaryota</taxon>
        <taxon>Metazoa</taxon>
        <taxon>Ecdysozoa</taxon>
        <taxon>Nematoda</taxon>
        <taxon>Chromadorea</taxon>
        <taxon>Rhabditida</taxon>
        <taxon>Rhabditina</taxon>
        <taxon>Rhabditomorpha</taxon>
        <taxon>Strongyloidea</taxon>
        <taxon>Heligmosomidae</taxon>
        <taxon>Heligmosomoides</taxon>
    </lineage>
</organism>
<keyword evidence="3" id="KW-1185">Reference proteome</keyword>
<evidence type="ECO:0000256" key="1">
    <source>
        <dbReference type="SAM" id="SignalP"/>
    </source>
</evidence>
<evidence type="ECO:0000313" key="2">
    <source>
        <dbReference type="EMBL" id="VDP18949.1"/>
    </source>
</evidence>
<evidence type="ECO:0000313" key="3">
    <source>
        <dbReference type="Proteomes" id="UP000050761"/>
    </source>
</evidence>
<accession>A0A183GDC9</accession>
<evidence type="ECO:0000313" key="4">
    <source>
        <dbReference type="WBParaSite" id="HPBE_0002024101-mRNA-1"/>
    </source>
</evidence>